<evidence type="ECO:0000313" key="5">
    <source>
        <dbReference type="Proteomes" id="UP001165283"/>
    </source>
</evidence>
<evidence type="ECO:0000256" key="2">
    <source>
        <dbReference type="PROSITE-ProRule" id="PRU00335"/>
    </source>
</evidence>
<dbReference type="RefSeq" id="WP_252436762.1">
    <property type="nucleotide sequence ID" value="NZ_JAGSOV010000017.1"/>
</dbReference>
<name>A0ABT0ZWA3_9PSEU</name>
<keyword evidence="5" id="KW-1185">Reference proteome</keyword>
<sequence>MGARTRTPRSRWIEQGLAVLATGGPDAVRVEVLAAGLGVTKGGFYGQFADRGELLEAMLDTWERESVDDVDAALAGLDGDARTRILRAGLLTFHERLRAVDLAVRDWARRDPAVAARLRRVDNRRMAFLREQFAALGADEVEAEARGVLAFCLAVGHELLAADLVSAPRAEVLRAAMRVVSG</sequence>
<evidence type="ECO:0000259" key="3">
    <source>
        <dbReference type="PROSITE" id="PS50977"/>
    </source>
</evidence>
<keyword evidence="1 2" id="KW-0238">DNA-binding</keyword>
<dbReference type="PROSITE" id="PS50977">
    <property type="entry name" value="HTH_TETR_2"/>
    <property type="match status" value="1"/>
</dbReference>
<organism evidence="4 5">
    <name type="scientific">Pseudonocardia humida</name>
    <dbReference type="NCBI Taxonomy" id="2800819"/>
    <lineage>
        <taxon>Bacteria</taxon>
        <taxon>Bacillati</taxon>
        <taxon>Actinomycetota</taxon>
        <taxon>Actinomycetes</taxon>
        <taxon>Pseudonocardiales</taxon>
        <taxon>Pseudonocardiaceae</taxon>
        <taxon>Pseudonocardia</taxon>
    </lineage>
</organism>
<dbReference type="InterPro" id="IPR009057">
    <property type="entry name" value="Homeodomain-like_sf"/>
</dbReference>
<dbReference type="Proteomes" id="UP001165283">
    <property type="component" value="Unassembled WGS sequence"/>
</dbReference>
<dbReference type="SUPFAM" id="SSF46689">
    <property type="entry name" value="Homeodomain-like"/>
    <property type="match status" value="1"/>
</dbReference>
<protein>
    <submittedName>
        <fullName evidence="4">TetR/AcrR family transcriptional regulator</fullName>
    </submittedName>
</protein>
<feature type="DNA-binding region" description="H-T-H motif" evidence="2">
    <location>
        <begin position="29"/>
        <end position="48"/>
    </location>
</feature>
<dbReference type="EMBL" id="JAGSOV010000017">
    <property type="protein sequence ID" value="MCO1655021.1"/>
    <property type="molecule type" value="Genomic_DNA"/>
</dbReference>
<reference evidence="4" key="1">
    <citation type="submission" date="2021-04" db="EMBL/GenBank/DDBJ databases">
        <title>Pseudonocardia sp. nov., isolated from sandy soil of mangrove forest.</title>
        <authorList>
            <person name="Zan Z."/>
            <person name="Huang R."/>
            <person name="Liu W."/>
        </authorList>
    </citation>
    <scope>NUCLEOTIDE SEQUENCE</scope>
    <source>
        <strain evidence="4">S2-4</strain>
    </source>
</reference>
<evidence type="ECO:0000313" key="4">
    <source>
        <dbReference type="EMBL" id="MCO1655021.1"/>
    </source>
</evidence>
<feature type="domain" description="HTH tetR-type" evidence="3">
    <location>
        <begin position="6"/>
        <end position="66"/>
    </location>
</feature>
<evidence type="ECO:0000256" key="1">
    <source>
        <dbReference type="ARBA" id="ARBA00023125"/>
    </source>
</evidence>
<gene>
    <name evidence="4" type="ORF">KDL28_08115</name>
</gene>
<accession>A0ABT0ZWA3</accession>
<dbReference type="Pfam" id="PF00440">
    <property type="entry name" value="TetR_N"/>
    <property type="match status" value="1"/>
</dbReference>
<proteinExistence type="predicted"/>
<comment type="caution">
    <text evidence="4">The sequence shown here is derived from an EMBL/GenBank/DDBJ whole genome shotgun (WGS) entry which is preliminary data.</text>
</comment>
<dbReference type="Gene3D" id="1.10.357.10">
    <property type="entry name" value="Tetracycline Repressor, domain 2"/>
    <property type="match status" value="1"/>
</dbReference>
<dbReference type="InterPro" id="IPR001647">
    <property type="entry name" value="HTH_TetR"/>
</dbReference>